<sequence length="388" mass="44549">MGRCGTLFKASHESVDVNEVSSVSVELVIEEELVEDEATLSDDRLKPWNFQPYGTEFSVRNPGGLSILLQTIRLSQIRICVEIKHKLFPIRLAKDQSDKLILDAIYNFDVIGNSFVFRTKELSFFNLCTKLEIECIIVTTVVWRDTDPRTPNFASFGLDFQWDNYETWKIHIAYCEYGGLLPTRYGPQEYRSDFLMSIGNFIQFNAQFFGCYRVGYEPSIIACTLKVSCFVTLKIRRNSDFNYYSNCPNSSLTWRIVFQLVLDENITSEMINSWGSAAHIVIYECGLRDVTQFYPTMTVRLCRMQRQPIAKGKLREKASSTMRRDVITWAITSLLCVQGESQGINSNVYYKSACAIISILQVVIKIFPLLRYSGYGDISVDIELTEIR</sequence>
<keyword evidence="2" id="KW-1185">Reference proteome</keyword>
<evidence type="ECO:0000313" key="1">
    <source>
        <dbReference type="EMBL" id="GAA48334.1"/>
    </source>
</evidence>
<proteinExistence type="predicted"/>
<accession>G7Y5U8</accession>
<dbReference type="AlphaFoldDB" id="G7Y5U8"/>
<dbReference type="EMBL" id="DF142883">
    <property type="protein sequence ID" value="GAA48334.1"/>
    <property type="molecule type" value="Genomic_DNA"/>
</dbReference>
<evidence type="ECO:0000313" key="2">
    <source>
        <dbReference type="Proteomes" id="UP000008909"/>
    </source>
</evidence>
<protein>
    <submittedName>
        <fullName evidence="1">Uncharacterized protein</fullName>
    </submittedName>
</protein>
<dbReference type="Proteomes" id="UP000008909">
    <property type="component" value="Unassembled WGS sequence"/>
</dbReference>
<name>G7Y5U8_CLOSI</name>
<organism evidence="1 2">
    <name type="scientific">Clonorchis sinensis</name>
    <name type="common">Chinese liver fluke</name>
    <dbReference type="NCBI Taxonomy" id="79923"/>
    <lineage>
        <taxon>Eukaryota</taxon>
        <taxon>Metazoa</taxon>
        <taxon>Spiralia</taxon>
        <taxon>Lophotrochozoa</taxon>
        <taxon>Platyhelminthes</taxon>
        <taxon>Trematoda</taxon>
        <taxon>Digenea</taxon>
        <taxon>Opisthorchiida</taxon>
        <taxon>Opisthorchiata</taxon>
        <taxon>Opisthorchiidae</taxon>
        <taxon>Clonorchis</taxon>
    </lineage>
</organism>
<reference evidence="1" key="1">
    <citation type="journal article" date="2011" name="Genome Biol.">
        <title>The draft genome of the carcinogenic human liver fluke Clonorchis sinensis.</title>
        <authorList>
            <person name="Wang X."/>
            <person name="Chen W."/>
            <person name="Huang Y."/>
            <person name="Sun J."/>
            <person name="Men J."/>
            <person name="Liu H."/>
            <person name="Luo F."/>
            <person name="Guo L."/>
            <person name="Lv X."/>
            <person name="Deng C."/>
            <person name="Zhou C."/>
            <person name="Fan Y."/>
            <person name="Li X."/>
            <person name="Huang L."/>
            <person name="Hu Y."/>
            <person name="Liang C."/>
            <person name="Hu X."/>
            <person name="Xu J."/>
            <person name="Yu X."/>
        </authorList>
    </citation>
    <scope>NUCLEOTIDE SEQUENCE [LARGE SCALE GENOMIC DNA]</scope>
    <source>
        <strain evidence="1">Henan</strain>
    </source>
</reference>
<reference key="2">
    <citation type="submission" date="2011-10" db="EMBL/GenBank/DDBJ databases">
        <title>The genome and transcriptome sequence of Clonorchis sinensis provide insights into the carcinogenic liver fluke.</title>
        <authorList>
            <person name="Wang X."/>
            <person name="Huang Y."/>
            <person name="Chen W."/>
            <person name="Liu H."/>
            <person name="Guo L."/>
            <person name="Chen Y."/>
            <person name="Luo F."/>
            <person name="Zhou W."/>
            <person name="Sun J."/>
            <person name="Mao Q."/>
            <person name="Liang P."/>
            <person name="Zhou C."/>
            <person name="Tian Y."/>
            <person name="Men J."/>
            <person name="Lv X."/>
            <person name="Huang L."/>
            <person name="Zhou J."/>
            <person name="Hu Y."/>
            <person name="Li R."/>
            <person name="Zhang F."/>
            <person name="Lei H."/>
            <person name="Li X."/>
            <person name="Hu X."/>
            <person name="Liang C."/>
            <person name="Xu J."/>
            <person name="Wu Z."/>
            <person name="Yu X."/>
        </authorList>
    </citation>
    <scope>NUCLEOTIDE SEQUENCE</scope>
    <source>
        <strain>Henan</strain>
    </source>
</reference>
<gene>
    <name evidence="1" type="ORF">CLF_101480</name>
</gene>